<dbReference type="STRING" id="74649.A0A2P6PWY5"/>
<evidence type="ECO:0000256" key="3">
    <source>
        <dbReference type="ARBA" id="ARBA00022900"/>
    </source>
</evidence>
<evidence type="ECO:0000256" key="1">
    <source>
        <dbReference type="ARBA" id="ARBA00008210"/>
    </source>
</evidence>
<dbReference type="PANTHER" id="PTHR33091">
    <property type="entry name" value="PROTEIN, PUTATIVE, EXPRESSED-RELATED"/>
    <property type="match status" value="1"/>
</dbReference>
<sequence length="85" mass="9576">MSDPYPPCDGGELGCPSLRYKYSWPELVGKPGKLAKQIIEKDNHFVTVLILKPGDSITGDRCCNRVYFWVDDHGNVTSYYPPRIG</sequence>
<proteinExistence type="inferred from homology"/>
<dbReference type="PROSITE" id="PS00285">
    <property type="entry name" value="POTATO_INHIBITOR"/>
    <property type="match status" value="1"/>
</dbReference>
<dbReference type="InterPro" id="IPR036354">
    <property type="entry name" value="Prot_inh_pot1_sf"/>
</dbReference>
<name>A0A2P6PWY5_ROSCH</name>
<dbReference type="EMBL" id="PDCK01000044">
    <property type="protein sequence ID" value="PRQ26429.1"/>
    <property type="molecule type" value="Genomic_DNA"/>
</dbReference>
<evidence type="ECO:0008006" key="6">
    <source>
        <dbReference type="Google" id="ProtNLM"/>
    </source>
</evidence>
<dbReference type="Pfam" id="PF00280">
    <property type="entry name" value="potato_inhibit"/>
    <property type="match status" value="1"/>
</dbReference>
<keyword evidence="5" id="KW-1185">Reference proteome</keyword>
<dbReference type="OMA" id="CEDIICC"/>
<dbReference type="SUPFAM" id="SSF54654">
    <property type="entry name" value="CI-2 family of serine protease inhibitors"/>
    <property type="match status" value="1"/>
</dbReference>
<evidence type="ECO:0000256" key="2">
    <source>
        <dbReference type="ARBA" id="ARBA00022690"/>
    </source>
</evidence>
<dbReference type="Gene3D" id="3.30.10.10">
    <property type="entry name" value="Trypsin Inhibitor V, subunit A"/>
    <property type="match status" value="1"/>
</dbReference>
<dbReference type="Proteomes" id="UP000238479">
    <property type="component" value="Chromosome 6"/>
</dbReference>
<dbReference type="InterPro" id="IPR000864">
    <property type="entry name" value="Prot_inh_pot1"/>
</dbReference>
<keyword evidence="3" id="KW-0722">Serine protease inhibitor</keyword>
<keyword evidence="2" id="KW-0646">Protease inhibitor</keyword>
<evidence type="ECO:0000313" key="4">
    <source>
        <dbReference type="EMBL" id="PRQ26429.1"/>
    </source>
</evidence>
<protein>
    <recommendedName>
        <fullName evidence="6">Proteinase inhibitor I13, potato inhibitor I</fullName>
    </recommendedName>
</protein>
<organism evidence="4 5">
    <name type="scientific">Rosa chinensis</name>
    <name type="common">China rose</name>
    <dbReference type="NCBI Taxonomy" id="74649"/>
    <lineage>
        <taxon>Eukaryota</taxon>
        <taxon>Viridiplantae</taxon>
        <taxon>Streptophyta</taxon>
        <taxon>Embryophyta</taxon>
        <taxon>Tracheophyta</taxon>
        <taxon>Spermatophyta</taxon>
        <taxon>Magnoliopsida</taxon>
        <taxon>eudicotyledons</taxon>
        <taxon>Gunneridae</taxon>
        <taxon>Pentapetalae</taxon>
        <taxon>rosids</taxon>
        <taxon>fabids</taxon>
        <taxon>Rosales</taxon>
        <taxon>Rosaceae</taxon>
        <taxon>Rosoideae</taxon>
        <taxon>Rosoideae incertae sedis</taxon>
        <taxon>Rosa</taxon>
    </lineage>
</organism>
<dbReference type="PANTHER" id="PTHR33091:SF44">
    <property type="entry name" value="SERINE PROTEASE INHIBITOR POTATO INHIBITOR I-TYPE FAMILY PROTEIN"/>
    <property type="match status" value="1"/>
</dbReference>
<dbReference type="GO" id="GO:0009611">
    <property type="term" value="P:response to wounding"/>
    <property type="evidence" value="ECO:0007669"/>
    <property type="project" value="InterPro"/>
</dbReference>
<gene>
    <name evidence="4" type="ORF">RchiOBHm_Chr6g0294471</name>
</gene>
<dbReference type="GO" id="GO:0004867">
    <property type="term" value="F:serine-type endopeptidase inhibitor activity"/>
    <property type="evidence" value="ECO:0007669"/>
    <property type="project" value="UniProtKB-KW"/>
</dbReference>
<evidence type="ECO:0000313" key="5">
    <source>
        <dbReference type="Proteomes" id="UP000238479"/>
    </source>
</evidence>
<accession>A0A2P6PWY5</accession>
<dbReference type="PRINTS" id="PR00292">
    <property type="entry name" value="POTATOINHBTR"/>
</dbReference>
<comment type="caution">
    <text evidence="4">The sequence shown here is derived from an EMBL/GenBank/DDBJ whole genome shotgun (WGS) entry which is preliminary data.</text>
</comment>
<reference evidence="4 5" key="1">
    <citation type="journal article" date="2018" name="Nat. Genet.">
        <title>The Rosa genome provides new insights in the design of modern roses.</title>
        <authorList>
            <person name="Bendahmane M."/>
        </authorList>
    </citation>
    <scope>NUCLEOTIDE SEQUENCE [LARGE SCALE GENOMIC DNA]</scope>
    <source>
        <strain evidence="5">cv. Old Blush</strain>
    </source>
</reference>
<dbReference type="Gramene" id="PRQ26429">
    <property type="protein sequence ID" value="PRQ26429"/>
    <property type="gene ID" value="RchiOBHm_Chr6g0294471"/>
</dbReference>
<dbReference type="AlphaFoldDB" id="A0A2P6PWY5"/>
<comment type="similarity">
    <text evidence="1">Belongs to the protease inhibitor I13 (potato type I serine protease inhibitor) family.</text>
</comment>